<protein>
    <submittedName>
        <fullName evidence="4">NRPS-like enzyme</fullName>
    </submittedName>
</protein>
<gene>
    <name evidence="4" type="ORF">N7456_000167</name>
</gene>
<sequence>MGSTYTEGRLSHVLLDEIAKESPDLLYCIHPKFHNGHLIWRNISFQMLAKAVDNLAWWIDEKLTGGDQRVLAYIGVNDLRYAVFMLACMKTGRAAFLISTRNAQTASKHLLVEMKCAVLIDGTETDTMQDMVDELVNLCADISLQSWPIGSLDDIFVSESSRPYLATAPTSFHEKENHPAIIIHSSGTTGLPKPVVLTHGYLATLDRMQMLPVPHGRQSAQLFLKYREQLRLMHGPLFHFVGIVCIFESIFFRTPFLLAPDRPLTTELFSQIMSSDPAPRWGLITPYILEQLGASEEGRNALSKLSALNYGGAPLSQATGQTLSSLLRLQTLMGSSETGYTPTLLCEDPEDWDYMEWNPSFELRMDFVGEGLWELTFPRPSSVQYHGIFHSHPHLELWRTGDLFRPHPTKPALWHYEGRGDDIIVLSNGEKLNPTDAEKLIQAHPLVKHAAIFGQDRFQTSLLIEPEWEHLTSGLELEKLRDALGPVIDKANLLLPAYGSVFGSHVIFASRDEPLSLSPKGTLRRREIARSYQAAFDALYEPQLAEGSNGDHWPKLHGSHMSDVEQWVQSCVVIILKREAIGLDDDIFNAGMDSLQIIRLVQVLQDTSKPFMPPQSSMRWTSSMVYASSTVRKLADTIYAQIHEYKVTTDDSKPEIWSREDMMTFSTWEQAQFLGSGGLTVALTGSTGELGSYLLHSLLQDPSVTRVYCLNRSSDAAARQLASFQRKKLATMWLTDTSRVQFWKATLDKESFGLESNSYGILRNDVDLVIHNAWPVNFNQPLSSFKPQLIGLRQLLRFVESSLRHIDFHFISSVSTVLGQSMSLESVILEELYKNTAALEQGYAESKAVAESLCGIFSKRTQSRIAIHRVGQLGGPSTSSAGIWNPRDWFPRLVKSSYTMKMIPNSLGPLRVDWVQIDAAANIITEIIQSHREDQSQDITVYHISNPHPTTWDTLVPQLAKACEADIVSLDKWILSLEKRQSDLQFVDTDFSETPALYLLSFFRMLADGQNITNPTLDVSNVRKHSATLSKLDPVDESVMKGWLQQLKTWIPDLDV</sequence>
<name>A0A9W9KRZ4_9EURO</name>
<dbReference type="InterPro" id="IPR051414">
    <property type="entry name" value="Adenylate-forming_Reductase"/>
</dbReference>
<evidence type="ECO:0000256" key="1">
    <source>
        <dbReference type="ARBA" id="ARBA00022450"/>
    </source>
</evidence>
<feature type="domain" description="Carrier" evidence="3">
    <location>
        <begin position="559"/>
        <end position="642"/>
    </location>
</feature>
<dbReference type="AlphaFoldDB" id="A0A9W9KRZ4"/>
<dbReference type="Pfam" id="PF23562">
    <property type="entry name" value="AMP-binding_C_3"/>
    <property type="match status" value="1"/>
</dbReference>
<dbReference type="Proteomes" id="UP001149165">
    <property type="component" value="Unassembled WGS sequence"/>
</dbReference>
<evidence type="ECO:0000313" key="4">
    <source>
        <dbReference type="EMBL" id="KAJ5115819.1"/>
    </source>
</evidence>
<keyword evidence="2" id="KW-0597">Phosphoprotein</keyword>
<comment type="caution">
    <text evidence="4">The sequence shown here is derived from an EMBL/GenBank/DDBJ whole genome shotgun (WGS) entry which is preliminary data.</text>
</comment>
<dbReference type="Pfam" id="PF00501">
    <property type="entry name" value="AMP-binding"/>
    <property type="match status" value="1"/>
</dbReference>
<dbReference type="SUPFAM" id="SSF56801">
    <property type="entry name" value="Acetyl-CoA synthetase-like"/>
    <property type="match status" value="1"/>
</dbReference>
<evidence type="ECO:0000313" key="5">
    <source>
        <dbReference type="Proteomes" id="UP001149165"/>
    </source>
</evidence>
<dbReference type="InterPro" id="IPR009081">
    <property type="entry name" value="PP-bd_ACP"/>
</dbReference>
<dbReference type="Gene3D" id="1.10.1200.10">
    <property type="entry name" value="ACP-like"/>
    <property type="match status" value="1"/>
</dbReference>
<accession>A0A9W9KRZ4</accession>
<dbReference type="InterPro" id="IPR020845">
    <property type="entry name" value="AMP-binding_CS"/>
</dbReference>
<keyword evidence="1" id="KW-0596">Phosphopantetheine</keyword>
<evidence type="ECO:0000256" key="2">
    <source>
        <dbReference type="ARBA" id="ARBA00022553"/>
    </source>
</evidence>
<dbReference type="SUPFAM" id="SSF51735">
    <property type="entry name" value="NAD(P)-binding Rossmann-fold domains"/>
    <property type="match status" value="1"/>
</dbReference>
<organism evidence="4 5">
    <name type="scientific">Penicillium angulare</name>
    <dbReference type="NCBI Taxonomy" id="116970"/>
    <lineage>
        <taxon>Eukaryota</taxon>
        <taxon>Fungi</taxon>
        <taxon>Dikarya</taxon>
        <taxon>Ascomycota</taxon>
        <taxon>Pezizomycotina</taxon>
        <taxon>Eurotiomycetes</taxon>
        <taxon>Eurotiomycetidae</taxon>
        <taxon>Eurotiales</taxon>
        <taxon>Aspergillaceae</taxon>
        <taxon>Penicillium</taxon>
    </lineage>
</organism>
<evidence type="ECO:0000259" key="3">
    <source>
        <dbReference type="PROSITE" id="PS50075"/>
    </source>
</evidence>
<keyword evidence="5" id="KW-1185">Reference proteome</keyword>
<dbReference type="SUPFAM" id="SSF47336">
    <property type="entry name" value="ACP-like"/>
    <property type="match status" value="1"/>
</dbReference>
<dbReference type="InterPro" id="IPR036736">
    <property type="entry name" value="ACP-like_sf"/>
</dbReference>
<dbReference type="PROSITE" id="PS50075">
    <property type="entry name" value="CARRIER"/>
    <property type="match status" value="1"/>
</dbReference>
<dbReference type="InterPro" id="IPR036291">
    <property type="entry name" value="NAD(P)-bd_dom_sf"/>
</dbReference>
<reference evidence="4" key="2">
    <citation type="journal article" date="2023" name="IMA Fungus">
        <title>Comparative genomic study of the Penicillium genus elucidates a diverse pangenome and 15 lateral gene transfer events.</title>
        <authorList>
            <person name="Petersen C."/>
            <person name="Sorensen T."/>
            <person name="Nielsen M.R."/>
            <person name="Sondergaard T.E."/>
            <person name="Sorensen J.L."/>
            <person name="Fitzpatrick D.A."/>
            <person name="Frisvad J.C."/>
            <person name="Nielsen K.L."/>
        </authorList>
    </citation>
    <scope>NUCLEOTIDE SEQUENCE</scope>
    <source>
        <strain evidence="4">IBT 30069</strain>
    </source>
</reference>
<reference evidence="4" key="1">
    <citation type="submission" date="2022-11" db="EMBL/GenBank/DDBJ databases">
        <authorList>
            <person name="Petersen C."/>
        </authorList>
    </citation>
    <scope>NUCLEOTIDE SEQUENCE</scope>
    <source>
        <strain evidence="4">IBT 30069</strain>
    </source>
</reference>
<dbReference type="Pfam" id="PF00550">
    <property type="entry name" value="PP-binding"/>
    <property type="match status" value="1"/>
</dbReference>
<dbReference type="InterPro" id="IPR042099">
    <property type="entry name" value="ANL_N_sf"/>
</dbReference>
<dbReference type="InterPro" id="IPR013120">
    <property type="entry name" value="FAR_NAD-bd"/>
</dbReference>
<dbReference type="Gene3D" id="3.40.50.720">
    <property type="entry name" value="NAD(P)-binding Rossmann-like Domain"/>
    <property type="match status" value="1"/>
</dbReference>
<dbReference type="OrthoDB" id="429813at2759"/>
<dbReference type="Pfam" id="PF07993">
    <property type="entry name" value="NAD_binding_4"/>
    <property type="match status" value="1"/>
</dbReference>
<dbReference type="InterPro" id="IPR000873">
    <property type="entry name" value="AMP-dep_synth/lig_dom"/>
</dbReference>
<dbReference type="EMBL" id="JAPQKH010000001">
    <property type="protein sequence ID" value="KAJ5115819.1"/>
    <property type="molecule type" value="Genomic_DNA"/>
</dbReference>
<dbReference type="PANTHER" id="PTHR43439:SF2">
    <property type="entry name" value="ENZYME, PUTATIVE (JCVI)-RELATED"/>
    <property type="match status" value="1"/>
</dbReference>
<dbReference type="PROSITE" id="PS00455">
    <property type="entry name" value="AMP_BINDING"/>
    <property type="match status" value="1"/>
</dbReference>
<dbReference type="Gene3D" id="3.40.50.12780">
    <property type="entry name" value="N-terminal domain of ligase-like"/>
    <property type="match status" value="1"/>
</dbReference>
<dbReference type="GO" id="GO:0044550">
    <property type="term" value="P:secondary metabolite biosynthetic process"/>
    <property type="evidence" value="ECO:0007669"/>
    <property type="project" value="UniProtKB-ARBA"/>
</dbReference>
<proteinExistence type="predicted"/>
<dbReference type="PANTHER" id="PTHR43439">
    <property type="entry name" value="PHENYLACETATE-COENZYME A LIGASE"/>
    <property type="match status" value="1"/>
</dbReference>